<protein>
    <submittedName>
        <fullName evidence="1">Uncharacterized protein</fullName>
    </submittedName>
</protein>
<dbReference type="PANTHER" id="PTHR33070">
    <property type="entry name" value="OS06G0725500 PROTEIN"/>
    <property type="match status" value="1"/>
</dbReference>
<dbReference type="GO" id="GO:0048367">
    <property type="term" value="P:shoot system development"/>
    <property type="evidence" value="ECO:0007669"/>
    <property type="project" value="InterPro"/>
</dbReference>
<reference evidence="1" key="2">
    <citation type="journal article" date="2015" name="Data Brief">
        <title>Shoot transcriptome of the giant reed, Arundo donax.</title>
        <authorList>
            <person name="Barrero R.A."/>
            <person name="Guerrero F.D."/>
            <person name="Moolhuijzen P."/>
            <person name="Goolsby J.A."/>
            <person name="Tidwell J."/>
            <person name="Bellgard S.E."/>
            <person name="Bellgard M.I."/>
        </authorList>
    </citation>
    <scope>NUCLEOTIDE SEQUENCE</scope>
    <source>
        <tissue evidence="1">Shoot tissue taken approximately 20 cm above the soil surface</tissue>
    </source>
</reference>
<reference evidence="1" key="1">
    <citation type="submission" date="2014-09" db="EMBL/GenBank/DDBJ databases">
        <authorList>
            <person name="Magalhaes I.L.F."/>
            <person name="Oliveira U."/>
            <person name="Santos F.R."/>
            <person name="Vidigal T.H.D.A."/>
            <person name="Brescovit A.D."/>
            <person name="Santos A.J."/>
        </authorList>
    </citation>
    <scope>NUCLEOTIDE SEQUENCE</scope>
    <source>
        <tissue evidence="1">Shoot tissue taken approximately 20 cm above the soil surface</tissue>
    </source>
</reference>
<dbReference type="InterPro" id="IPR004320">
    <property type="entry name" value="BPS1_pln"/>
</dbReference>
<name>A0A0A9DTF1_ARUDO</name>
<dbReference type="EMBL" id="GBRH01208950">
    <property type="protein sequence ID" value="JAD88945.1"/>
    <property type="molecule type" value="Transcribed_RNA"/>
</dbReference>
<dbReference type="Pfam" id="PF03087">
    <property type="entry name" value="BPS1"/>
    <property type="match status" value="1"/>
</dbReference>
<sequence>MQLVIKRGDIAAVEDKIQSYIRFAKKALMSKRFAMQSPSEWSLVHKTFQKRRLVCELEQLLALELEVGDLEGGVETLFKKLIQNRVSLLNTLSL</sequence>
<evidence type="ECO:0000313" key="1">
    <source>
        <dbReference type="EMBL" id="JAD88945.1"/>
    </source>
</evidence>
<accession>A0A0A9DTF1</accession>
<dbReference type="AlphaFoldDB" id="A0A0A9DTF1"/>
<dbReference type="GO" id="GO:0048364">
    <property type="term" value="P:root development"/>
    <property type="evidence" value="ECO:0007669"/>
    <property type="project" value="InterPro"/>
</dbReference>
<dbReference type="PANTHER" id="PTHR33070:SF111">
    <property type="match status" value="1"/>
</dbReference>
<organism evidence="1">
    <name type="scientific">Arundo donax</name>
    <name type="common">Giant reed</name>
    <name type="synonym">Donax arundinaceus</name>
    <dbReference type="NCBI Taxonomy" id="35708"/>
    <lineage>
        <taxon>Eukaryota</taxon>
        <taxon>Viridiplantae</taxon>
        <taxon>Streptophyta</taxon>
        <taxon>Embryophyta</taxon>
        <taxon>Tracheophyta</taxon>
        <taxon>Spermatophyta</taxon>
        <taxon>Magnoliopsida</taxon>
        <taxon>Liliopsida</taxon>
        <taxon>Poales</taxon>
        <taxon>Poaceae</taxon>
        <taxon>PACMAD clade</taxon>
        <taxon>Arundinoideae</taxon>
        <taxon>Arundineae</taxon>
        <taxon>Arundo</taxon>
    </lineage>
</organism>
<proteinExistence type="predicted"/>